<comment type="similarity">
    <text evidence="1">Belongs to the UDP-glycosyltransferase family.</text>
</comment>
<evidence type="ECO:0000256" key="3">
    <source>
        <dbReference type="ARBA" id="ARBA00023241"/>
    </source>
</evidence>
<dbReference type="SUPFAM" id="SSF53756">
    <property type="entry name" value="UDP-Glycosyltransferase/glycogen phosphorylase"/>
    <property type="match status" value="1"/>
</dbReference>
<evidence type="ECO:0000313" key="5">
    <source>
        <dbReference type="Proteomes" id="UP000593564"/>
    </source>
</evidence>
<keyword evidence="2" id="KW-0808">Transferase</keyword>
<gene>
    <name evidence="4" type="ORF">HYC85_031574</name>
</gene>
<keyword evidence="5" id="KW-1185">Reference proteome</keyword>
<dbReference type="PANTHER" id="PTHR11926:SF1553">
    <property type="entry name" value="GLYCOSYLTRANSFERASE"/>
    <property type="match status" value="1"/>
</dbReference>
<reference evidence="4 5" key="2">
    <citation type="submission" date="2020-07" db="EMBL/GenBank/DDBJ databases">
        <title>Genome assembly of wild tea tree DASZ reveals pedigree and selection history of tea varieties.</title>
        <authorList>
            <person name="Zhang W."/>
        </authorList>
    </citation>
    <scope>NUCLEOTIDE SEQUENCE [LARGE SCALE GENOMIC DNA]</scope>
    <source>
        <strain evidence="5">cv. G240</strain>
        <tissue evidence="4">Leaf</tissue>
    </source>
</reference>
<name>A0A7J7FRT9_CAMSI</name>
<dbReference type="EMBL" id="JACBKZ010000015">
    <property type="protein sequence ID" value="KAF5930701.1"/>
    <property type="molecule type" value="Genomic_DNA"/>
</dbReference>
<dbReference type="GO" id="GO:0080043">
    <property type="term" value="F:quercetin 3-O-glucosyltransferase activity"/>
    <property type="evidence" value="ECO:0007669"/>
    <property type="project" value="TreeGrafter"/>
</dbReference>
<keyword evidence="3" id="KW-0284">Flavonoid biosynthesis</keyword>
<dbReference type="Gene3D" id="3.40.50.2000">
    <property type="entry name" value="Glycogen Phosphorylase B"/>
    <property type="match status" value="1"/>
</dbReference>
<comment type="caution">
    <text evidence="4">The sequence shown here is derived from an EMBL/GenBank/DDBJ whole genome shotgun (WGS) entry which is preliminary data.</text>
</comment>
<sequence>MAKFLPLTSIAPTIPSMFLDKRLQDDTEYGLSIFKPNTGTYMNWLKERPNGSAVYVSFGSLAELGVDQMEELAWGLGDSNCNFLWVVRSKEEAKLLKDFVKETSEKGLVVSWCPSWCPQLQVLAHKAVGCL</sequence>
<organism evidence="4 5">
    <name type="scientific">Camellia sinensis</name>
    <name type="common">Tea plant</name>
    <name type="synonym">Thea sinensis</name>
    <dbReference type="NCBI Taxonomy" id="4442"/>
    <lineage>
        <taxon>Eukaryota</taxon>
        <taxon>Viridiplantae</taxon>
        <taxon>Streptophyta</taxon>
        <taxon>Embryophyta</taxon>
        <taxon>Tracheophyta</taxon>
        <taxon>Spermatophyta</taxon>
        <taxon>Magnoliopsida</taxon>
        <taxon>eudicotyledons</taxon>
        <taxon>Gunneridae</taxon>
        <taxon>Pentapetalae</taxon>
        <taxon>asterids</taxon>
        <taxon>Ericales</taxon>
        <taxon>Theaceae</taxon>
        <taxon>Camellia</taxon>
    </lineage>
</organism>
<evidence type="ECO:0000313" key="4">
    <source>
        <dbReference type="EMBL" id="KAF5930701.1"/>
    </source>
</evidence>
<dbReference type="AlphaFoldDB" id="A0A7J7FRT9"/>
<accession>A0A7J7FRT9</accession>
<evidence type="ECO:0000256" key="1">
    <source>
        <dbReference type="ARBA" id="ARBA00009995"/>
    </source>
</evidence>
<dbReference type="InterPro" id="IPR002213">
    <property type="entry name" value="UDP_glucos_trans"/>
</dbReference>
<dbReference type="Proteomes" id="UP000593564">
    <property type="component" value="Unassembled WGS sequence"/>
</dbReference>
<dbReference type="GO" id="GO:0009813">
    <property type="term" value="P:flavonoid biosynthetic process"/>
    <property type="evidence" value="ECO:0007669"/>
    <property type="project" value="UniProtKB-KW"/>
</dbReference>
<dbReference type="Pfam" id="PF00201">
    <property type="entry name" value="UDPGT"/>
    <property type="match status" value="1"/>
</dbReference>
<proteinExistence type="inferred from homology"/>
<dbReference type="GO" id="GO:0080044">
    <property type="term" value="F:quercetin 7-O-glucosyltransferase activity"/>
    <property type="evidence" value="ECO:0007669"/>
    <property type="project" value="TreeGrafter"/>
</dbReference>
<dbReference type="PANTHER" id="PTHR11926">
    <property type="entry name" value="GLUCOSYL/GLUCURONOSYL TRANSFERASES"/>
    <property type="match status" value="1"/>
</dbReference>
<evidence type="ECO:0000256" key="2">
    <source>
        <dbReference type="ARBA" id="ARBA00022679"/>
    </source>
</evidence>
<protein>
    <submittedName>
        <fullName evidence="4">Uncharacterized protein</fullName>
    </submittedName>
</protein>
<reference evidence="5" key="1">
    <citation type="journal article" date="2020" name="Nat. Commun.">
        <title>Genome assembly of wild tea tree DASZ reveals pedigree and selection history of tea varieties.</title>
        <authorList>
            <person name="Zhang W."/>
            <person name="Zhang Y."/>
            <person name="Qiu H."/>
            <person name="Guo Y."/>
            <person name="Wan H."/>
            <person name="Zhang X."/>
            <person name="Scossa F."/>
            <person name="Alseekh S."/>
            <person name="Zhang Q."/>
            <person name="Wang P."/>
            <person name="Xu L."/>
            <person name="Schmidt M.H."/>
            <person name="Jia X."/>
            <person name="Li D."/>
            <person name="Zhu A."/>
            <person name="Guo F."/>
            <person name="Chen W."/>
            <person name="Ni D."/>
            <person name="Usadel B."/>
            <person name="Fernie A.R."/>
            <person name="Wen W."/>
        </authorList>
    </citation>
    <scope>NUCLEOTIDE SEQUENCE [LARGE SCALE GENOMIC DNA]</scope>
    <source>
        <strain evidence="5">cv. G240</strain>
    </source>
</reference>